<evidence type="ECO:0000256" key="8">
    <source>
        <dbReference type="ARBA" id="ARBA00016273"/>
    </source>
</evidence>
<feature type="domain" description="ACT" evidence="22">
    <location>
        <begin position="343"/>
        <end position="382"/>
    </location>
</feature>
<evidence type="ECO:0000256" key="18">
    <source>
        <dbReference type="ARBA" id="ARBA00063835"/>
    </source>
</evidence>
<dbReference type="NCBIfam" id="TIGR00656">
    <property type="entry name" value="asp_kin_monofn"/>
    <property type="match status" value="1"/>
</dbReference>
<evidence type="ECO:0000256" key="5">
    <source>
        <dbReference type="ARBA" id="ARBA00005139"/>
    </source>
</evidence>
<feature type="binding site" evidence="19">
    <location>
        <position position="47"/>
    </location>
    <ligand>
        <name>substrate</name>
    </ligand>
</feature>
<comment type="pathway">
    <text evidence="4 21">Amino-acid biosynthesis; L-methionine biosynthesis via de novo pathway; L-homoserine from L-aspartate: step 1/3.</text>
</comment>
<evidence type="ECO:0000256" key="21">
    <source>
        <dbReference type="RuleBase" id="RU004249"/>
    </source>
</evidence>
<dbReference type="SUPFAM" id="SSF53633">
    <property type="entry name" value="Carbamate kinase-like"/>
    <property type="match status" value="1"/>
</dbReference>
<dbReference type="CDD" id="cd04936">
    <property type="entry name" value="ACT_AKii-LysC-BS-like_2"/>
    <property type="match status" value="1"/>
</dbReference>
<dbReference type="UniPathway" id="UPA00050">
    <property type="reaction ID" value="UER00461"/>
</dbReference>
<evidence type="ECO:0000256" key="2">
    <source>
        <dbReference type="ARBA" id="ARBA00003121"/>
    </source>
</evidence>
<dbReference type="InterPro" id="IPR005260">
    <property type="entry name" value="Asp_kin_monofn"/>
</dbReference>
<feature type="binding site" evidence="19">
    <location>
        <position position="74"/>
    </location>
    <ligand>
        <name>substrate</name>
    </ligand>
</feature>
<dbReference type="InterPro" id="IPR054352">
    <property type="entry name" value="ACT_Aspartokinase"/>
</dbReference>
<evidence type="ECO:0000256" key="12">
    <source>
        <dbReference type="ARBA" id="ARBA00022741"/>
    </source>
</evidence>
<dbReference type="GO" id="GO:0019877">
    <property type="term" value="P:diaminopimelate biosynthetic process"/>
    <property type="evidence" value="ECO:0007669"/>
    <property type="project" value="UniProtKB-KW"/>
</dbReference>
<evidence type="ECO:0000313" key="23">
    <source>
        <dbReference type="EMBL" id="OFW59363.1"/>
    </source>
</evidence>
<dbReference type="NCBIfam" id="NF005154">
    <property type="entry name" value="PRK06635.1-2"/>
    <property type="match status" value="1"/>
</dbReference>
<dbReference type="AlphaFoldDB" id="A0A1F2WR98"/>
<evidence type="ECO:0000256" key="17">
    <source>
        <dbReference type="ARBA" id="ARBA00047872"/>
    </source>
</evidence>
<dbReference type="PROSITE" id="PS51671">
    <property type="entry name" value="ACT"/>
    <property type="match status" value="2"/>
</dbReference>
<dbReference type="InterPro" id="IPR045865">
    <property type="entry name" value="ACT-like_dom_sf"/>
</dbReference>
<evidence type="ECO:0000256" key="7">
    <source>
        <dbReference type="ARBA" id="ARBA00013059"/>
    </source>
</evidence>
<dbReference type="GO" id="GO:0004072">
    <property type="term" value="F:aspartate kinase activity"/>
    <property type="evidence" value="ECO:0007669"/>
    <property type="project" value="UniProtKB-EC"/>
</dbReference>
<evidence type="ECO:0000256" key="4">
    <source>
        <dbReference type="ARBA" id="ARBA00004986"/>
    </source>
</evidence>
<comment type="function">
    <text evidence="1">Catalyzes the phosphorylation of the beta-carboxyl group of aspartic acid with ATP to yield 4-phospho-L-aspartate, which is involved in the branched biosynthetic pathway leading to the biosynthesis of amino acids lysine, threonine, isoleucine and methionine.</text>
</comment>
<sequence length="382" mass="40748">MNITVQKFGGSSVADTEKIKNVARRVSQTRKKGEYVVVVISALGDTTDRLVRLAYEISPHPRERELDMLLATGEQISVALLSMAVNELGYDAISFTGAQVGIVTDGAHTKAKILDVKVGRILEELEKGKIVIVAGFQGVSLDDQITTLGRGGSDTTAVALAAALKADACEIYTDVDGIFTADPRIVPEAQKLDRISYEEMLEMAATGARVLQLRSVEFARNYGVVMHVRSSFSESEGTWIESDERMEKAIISGVTDDSGEAKVTVFDVPDRPGSAASLFEALSKANINVDMIIQNVSEGDRTAISFTVGEEDLEKAQQISETIAGELGAGGVTVDKDIAKVSLVGAGMRTHPGVAADMFNALAENGINIEMISTSTIKISCV</sequence>
<dbReference type="EC" id="2.7.2.4" evidence="7 20"/>
<dbReference type="PIRSF" id="PIRSF000726">
    <property type="entry name" value="Asp_kin"/>
    <property type="match status" value="1"/>
</dbReference>
<dbReference type="NCBIfam" id="TIGR00657">
    <property type="entry name" value="asp_kinases"/>
    <property type="match status" value="1"/>
</dbReference>
<dbReference type="UniPathway" id="UPA00051">
    <property type="reaction ID" value="UER00462"/>
</dbReference>
<feature type="non-terminal residue" evidence="23">
    <location>
        <position position="382"/>
    </location>
</feature>
<dbReference type="PROSITE" id="PS00324">
    <property type="entry name" value="ASPARTOKINASE"/>
    <property type="match status" value="1"/>
</dbReference>
<evidence type="ECO:0000256" key="19">
    <source>
        <dbReference type="PIRSR" id="PIRSR000726-1"/>
    </source>
</evidence>
<dbReference type="SUPFAM" id="SSF55021">
    <property type="entry name" value="ACT-like"/>
    <property type="match status" value="2"/>
</dbReference>
<dbReference type="FunFam" id="3.40.1160.10:FF:000002">
    <property type="entry name" value="Aspartokinase"/>
    <property type="match status" value="1"/>
</dbReference>
<feature type="binding site" evidence="19">
    <location>
        <begin position="173"/>
        <end position="174"/>
    </location>
    <ligand>
        <name>ATP</name>
        <dbReference type="ChEBI" id="CHEBI:30616"/>
    </ligand>
</feature>
<feature type="binding site" evidence="19">
    <location>
        <begin position="7"/>
        <end position="10"/>
    </location>
    <ligand>
        <name>ATP</name>
        <dbReference type="ChEBI" id="CHEBI:30616"/>
    </ligand>
</feature>
<keyword evidence="12 19" id="KW-0547">Nucleotide-binding</keyword>
<dbReference type="GO" id="GO:0009090">
    <property type="term" value="P:homoserine biosynthetic process"/>
    <property type="evidence" value="ECO:0007669"/>
    <property type="project" value="TreeGrafter"/>
</dbReference>
<reference evidence="23 24" key="1">
    <citation type="journal article" date="2016" name="Nat. Commun.">
        <title>Thousands of microbial genomes shed light on interconnected biogeochemical processes in an aquifer system.</title>
        <authorList>
            <person name="Anantharaman K."/>
            <person name="Brown C.T."/>
            <person name="Hug L.A."/>
            <person name="Sharon I."/>
            <person name="Castelle C.J."/>
            <person name="Probst A.J."/>
            <person name="Thomas B.C."/>
            <person name="Singh A."/>
            <person name="Wilkins M.J."/>
            <person name="Karaoz U."/>
            <person name="Brodie E.L."/>
            <person name="Williams K.H."/>
            <person name="Hubbard S.S."/>
            <person name="Banfield J.F."/>
        </authorList>
    </citation>
    <scope>NUCLEOTIDE SEQUENCE [LARGE SCALE GENOMIC DNA]</scope>
</reference>
<evidence type="ECO:0000256" key="3">
    <source>
        <dbReference type="ARBA" id="ARBA00004766"/>
    </source>
</evidence>
<dbReference type="InterPro" id="IPR041740">
    <property type="entry name" value="AKii-LysC-BS"/>
</dbReference>
<evidence type="ECO:0000256" key="6">
    <source>
        <dbReference type="ARBA" id="ARBA00010122"/>
    </source>
</evidence>
<evidence type="ECO:0000256" key="13">
    <source>
        <dbReference type="ARBA" id="ARBA00022777"/>
    </source>
</evidence>
<evidence type="ECO:0000256" key="1">
    <source>
        <dbReference type="ARBA" id="ARBA00002843"/>
    </source>
</evidence>
<dbReference type="GO" id="GO:0009088">
    <property type="term" value="P:threonine biosynthetic process"/>
    <property type="evidence" value="ECO:0007669"/>
    <property type="project" value="UniProtKB-UniPathway"/>
</dbReference>
<proteinExistence type="inferred from homology"/>
<comment type="caution">
    <text evidence="23">The sequence shown here is derived from an EMBL/GenBank/DDBJ whole genome shotgun (WGS) entry which is preliminary data.</text>
</comment>
<dbReference type="InterPro" id="IPR002912">
    <property type="entry name" value="ACT_dom"/>
</dbReference>
<comment type="function">
    <text evidence="2">Catalyzes the phosphorylation of the beta-carboxyl group of aspartic acid with ATP to yield 4-phospho-L-aspartate, which is involved in the branched biosynthetic pathway leading to the biosynthesis of amino acids threonine, isoleucine and methionine.</text>
</comment>
<keyword evidence="14 19" id="KW-0067">ATP-binding</keyword>
<dbReference type="GO" id="GO:0005524">
    <property type="term" value="F:ATP binding"/>
    <property type="evidence" value="ECO:0007669"/>
    <property type="project" value="UniProtKB-KW"/>
</dbReference>
<dbReference type="PANTHER" id="PTHR21499:SF3">
    <property type="entry name" value="ASPARTOKINASE"/>
    <property type="match status" value="1"/>
</dbReference>
<comment type="catalytic activity">
    <reaction evidence="17 20">
        <text>L-aspartate + ATP = 4-phospho-L-aspartate + ADP</text>
        <dbReference type="Rhea" id="RHEA:23776"/>
        <dbReference type="ChEBI" id="CHEBI:29991"/>
        <dbReference type="ChEBI" id="CHEBI:30616"/>
        <dbReference type="ChEBI" id="CHEBI:57535"/>
        <dbReference type="ChEBI" id="CHEBI:456216"/>
        <dbReference type="EC" id="2.7.2.4"/>
    </reaction>
</comment>
<keyword evidence="11" id="KW-0677">Repeat</keyword>
<dbReference type="CDD" id="cd04913">
    <property type="entry name" value="ACT_AKii-LysC-BS-like_1"/>
    <property type="match status" value="1"/>
</dbReference>
<evidence type="ECO:0000313" key="24">
    <source>
        <dbReference type="Proteomes" id="UP000177876"/>
    </source>
</evidence>
<dbReference type="Gene3D" id="3.40.1160.10">
    <property type="entry name" value="Acetylglutamate kinase-like"/>
    <property type="match status" value="1"/>
</dbReference>
<dbReference type="InterPro" id="IPR018042">
    <property type="entry name" value="Aspartate_kinase_CS"/>
</dbReference>
<protein>
    <recommendedName>
        <fullName evidence="8 20">Aspartokinase</fullName>
        <ecNumber evidence="7 20">2.7.2.4</ecNumber>
    </recommendedName>
</protein>
<keyword evidence="9 21" id="KW-0028">Amino-acid biosynthesis</keyword>
<evidence type="ECO:0000256" key="14">
    <source>
        <dbReference type="ARBA" id="ARBA00022840"/>
    </source>
</evidence>
<evidence type="ECO:0000256" key="11">
    <source>
        <dbReference type="ARBA" id="ARBA00022737"/>
    </source>
</evidence>
<keyword evidence="15" id="KW-0220">Diaminopimelate biosynthesis</keyword>
<dbReference type="InterPro" id="IPR036393">
    <property type="entry name" value="AceGlu_kinase-like_sf"/>
</dbReference>
<feature type="domain" description="ACT" evidence="22">
    <location>
        <begin position="263"/>
        <end position="334"/>
    </location>
</feature>
<keyword evidence="16" id="KW-0457">Lysine biosynthesis</keyword>
<keyword evidence="10 20" id="KW-0808">Transferase</keyword>
<keyword evidence="13 20" id="KW-0418">Kinase</keyword>
<dbReference type="NCBIfam" id="NF005155">
    <property type="entry name" value="PRK06635.1-4"/>
    <property type="match status" value="1"/>
</dbReference>
<dbReference type="PANTHER" id="PTHR21499">
    <property type="entry name" value="ASPARTATE KINASE"/>
    <property type="match status" value="1"/>
</dbReference>
<evidence type="ECO:0000256" key="20">
    <source>
        <dbReference type="RuleBase" id="RU003448"/>
    </source>
</evidence>
<dbReference type="InterPro" id="IPR001048">
    <property type="entry name" value="Asp/Glu/Uridylate_kinase"/>
</dbReference>
<evidence type="ECO:0000259" key="22">
    <source>
        <dbReference type="PROSITE" id="PS51671"/>
    </source>
</evidence>
<comment type="similarity">
    <text evidence="6 20">Belongs to the aspartokinase family.</text>
</comment>
<evidence type="ECO:0000256" key="10">
    <source>
        <dbReference type="ARBA" id="ARBA00022679"/>
    </source>
</evidence>
<evidence type="ECO:0000256" key="9">
    <source>
        <dbReference type="ARBA" id="ARBA00022605"/>
    </source>
</evidence>
<comment type="pathway">
    <text evidence="5 21">Amino-acid biosynthesis; L-threonine biosynthesis; L-threonine from L-aspartate: step 1/5.</text>
</comment>
<evidence type="ECO:0000256" key="16">
    <source>
        <dbReference type="ARBA" id="ARBA00023154"/>
    </source>
</evidence>
<comment type="subunit">
    <text evidence="18">Tetramer consisting of 2 isoforms Alpha (catalytic and regulation) and of a homodimer of 2 isoforms Beta (regulation).</text>
</comment>
<dbReference type="GO" id="GO:0005829">
    <property type="term" value="C:cytosol"/>
    <property type="evidence" value="ECO:0007669"/>
    <property type="project" value="TreeGrafter"/>
</dbReference>
<feature type="binding site" evidence="19">
    <location>
        <position position="184"/>
    </location>
    <ligand>
        <name>ATP</name>
        <dbReference type="ChEBI" id="CHEBI:30616"/>
    </ligand>
</feature>
<dbReference type="Proteomes" id="UP000177876">
    <property type="component" value="Unassembled WGS sequence"/>
</dbReference>
<dbReference type="STRING" id="1797197.A2Y75_11040"/>
<name>A0A1F2WR98_9ACTN</name>
<dbReference type="Gene3D" id="3.30.2130.10">
    <property type="entry name" value="VC0802-like"/>
    <property type="match status" value="1"/>
</dbReference>
<evidence type="ECO:0000256" key="15">
    <source>
        <dbReference type="ARBA" id="ARBA00022915"/>
    </source>
</evidence>
<dbReference type="UniPathway" id="UPA00034">
    <property type="reaction ID" value="UER00015"/>
</dbReference>
<organism evidence="23 24">
    <name type="scientific">Candidatus Solincola sediminis</name>
    <dbReference type="NCBI Taxonomy" id="1797199"/>
    <lineage>
        <taxon>Bacteria</taxon>
        <taxon>Bacillati</taxon>
        <taxon>Actinomycetota</taxon>
        <taxon>Candidatus Geothermincolia</taxon>
        <taxon>Candidatus Geothermincolales</taxon>
        <taxon>Candidatus Geothermincolaceae</taxon>
        <taxon>Candidatus Solincola</taxon>
    </lineage>
</organism>
<dbReference type="CDD" id="cd04261">
    <property type="entry name" value="AAK_AKii-LysC-BS"/>
    <property type="match status" value="1"/>
</dbReference>
<dbReference type="FunFam" id="3.30.2130.10:FF:000001">
    <property type="entry name" value="Bifunctional aspartokinase/homoserine dehydrogenase"/>
    <property type="match status" value="1"/>
</dbReference>
<dbReference type="InterPro" id="IPR001341">
    <property type="entry name" value="Asp_kinase"/>
</dbReference>
<accession>A0A1F2WR98</accession>
<dbReference type="Pfam" id="PF22468">
    <property type="entry name" value="ACT_9"/>
    <property type="match status" value="2"/>
</dbReference>
<dbReference type="EMBL" id="MELK01000016">
    <property type="protein sequence ID" value="OFW59363.1"/>
    <property type="molecule type" value="Genomic_DNA"/>
</dbReference>
<dbReference type="Pfam" id="PF00696">
    <property type="entry name" value="AA_kinase"/>
    <property type="match status" value="1"/>
</dbReference>
<dbReference type="GO" id="GO:0009089">
    <property type="term" value="P:lysine biosynthetic process via diaminopimelate"/>
    <property type="evidence" value="ECO:0007669"/>
    <property type="project" value="UniProtKB-UniPathway"/>
</dbReference>
<gene>
    <name evidence="23" type="ORF">A2Y75_11040</name>
</gene>
<comment type="pathway">
    <text evidence="3 21">Amino-acid biosynthesis; L-lysine biosynthesis via DAP pathway; (S)-tetrahydrodipicolinate from L-aspartate: step 1/4.</text>
</comment>